<evidence type="ECO:0000256" key="5">
    <source>
        <dbReference type="ARBA" id="ARBA00022519"/>
    </source>
</evidence>
<keyword evidence="6 10" id="KW-0812">Transmembrane</keyword>
<dbReference type="eggNOG" id="COG0810">
    <property type="taxonomic scope" value="Bacteria"/>
</dbReference>
<protein>
    <recommendedName>
        <fullName evidence="10">Protein TonB</fullName>
    </recommendedName>
</protein>
<comment type="function">
    <text evidence="10">Interacts with outer membrane receptor proteins that carry out high-affinity binding and energy dependent uptake into the periplasmic space of specific substrates. It could act to transduce energy from the cytoplasmic membrane to specific energy-requiring processes in the outer membrane, resulting in the release into the periplasm of ligands bound by these outer membrane proteins.</text>
</comment>
<evidence type="ECO:0000256" key="6">
    <source>
        <dbReference type="ARBA" id="ARBA00022692"/>
    </source>
</evidence>
<reference evidence="13 14" key="1">
    <citation type="submission" date="2010-08" db="EMBL/GenBank/DDBJ databases">
        <title>Complete sequence of Gallionella capsiferriformans ES-2.</title>
        <authorList>
            <consortium name="US DOE Joint Genome Institute"/>
            <person name="Lucas S."/>
            <person name="Copeland A."/>
            <person name="Lapidus A."/>
            <person name="Cheng J.-F."/>
            <person name="Bruce D."/>
            <person name="Goodwin L."/>
            <person name="Pitluck S."/>
            <person name="Chertkov O."/>
            <person name="Davenport K.W."/>
            <person name="Detter J.C."/>
            <person name="Han C."/>
            <person name="Tapia R."/>
            <person name="Land M."/>
            <person name="Hauser L."/>
            <person name="Chang Y.-J."/>
            <person name="Jeffries C."/>
            <person name="Kyrpides N."/>
            <person name="Ivanova N."/>
            <person name="Mikhailova N."/>
            <person name="Shelobolina E.S."/>
            <person name="Picardal F."/>
            <person name="Roden E."/>
            <person name="Emerson D."/>
            <person name="Woyke T."/>
        </authorList>
    </citation>
    <scope>NUCLEOTIDE SEQUENCE [LARGE SCALE GENOMIC DNA]</scope>
    <source>
        <strain evidence="13 14">ES-2</strain>
    </source>
</reference>
<organism evidence="13 14">
    <name type="scientific">Gallionella capsiferriformans (strain ES-2)</name>
    <name type="common">Gallionella ferruginea capsiferriformans (strain ES-2)</name>
    <dbReference type="NCBI Taxonomy" id="395494"/>
    <lineage>
        <taxon>Bacteria</taxon>
        <taxon>Pseudomonadati</taxon>
        <taxon>Pseudomonadota</taxon>
        <taxon>Betaproteobacteria</taxon>
        <taxon>Nitrosomonadales</taxon>
        <taxon>Gallionellaceae</taxon>
        <taxon>Gallionella</taxon>
    </lineage>
</organism>
<dbReference type="GO" id="GO:0015891">
    <property type="term" value="P:siderophore transport"/>
    <property type="evidence" value="ECO:0007669"/>
    <property type="project" value="InterPro"/>
</dbReference>
<dbReference type="SUPFAM" id="SSF74653">
    <property type="entry name" value="TolA/TonB C-terminal domain"/>
    <property type="match status" value="1"/>
</dbReference>
<dbReference type="InterPro" id="IPR051045">
    <property type="entry name" value="TonB-dependent_transducer"/>
</dbReference>
<comment type="similarity">
    <text evidence="2 10">Belongs to the TonB family.</text>
</comment>
<dbReference type="InterPro" id="IPR003538">
    <property type="entry name" value="TonB"/>
</dbReference>
<evidence type="ECO:0000256" key="3">
    <source>
        <dbReference type="ARBA" id="ARBA00022448"/>
    </source>
</evidence>
<evidence type="ECO:0000256" key="8">
    <source>
        <dbReference type="ARBA" id="ARBA00022989"/>
    </source>
</evidence>
<feature type="domain" description="TonB C-terminal" evidence="12">
    <location>
        <begin position="132"/>
        <end position="224"/>
    </location>
</feature>
<dbReference type="RefSeq" id="WP_013293696.1">
    <property type="nucleotide sequence ID" value="NC_014394.1"/>
</dbReference>
<keyword evidence="9 10" id="KW-0472">Membrane</keyword>
<dbReference type="KEGG" id="gca:Galf_1747"/>
<dbReference type="InterPro" id="IPR037682">
    <property type="entry name" value="TonB_C"/>
</dbReference>
<dbReference type="HOGENOM" id="CLU_076057_2_0_4"/>
<dbReference type="NCBIfam" id="TIGR01352">
    <property type="entry name" value="tonB_Cterm"/>
    <property type="match status" value="1"/>
</dbReference>
<dbReference type="Proteomes" id="UP000001235">
    <property type="component" value="Chromosome"/>
</dbReference>
<evidence type="ECO:0000259" key="12">
    <source>
        <dbReference type="PROSITE" id="PS52015"/>
    </source>
</evidence>
<keyword evidence="7 10" id="KW-0653">Protein transport</keyword>
<evidence type="ECO:0000256" key="4">
    <source>
        <dbReference type="ARBA" id="ARBA00022475"/>
    </source>
</evidence>
<dbReference type="OrthoDB" id="9792439at2"/>
<feature type="transmembrane region" description="Helical" evidence="10">
    <location>
        <begin position="17"/>
        <end position="36"/>
    </location>
</feature>
<keyword evidence="10" id="KW-0735">Signal-anchor</keyword>
<evidence type="ECO:0000256" key="10">
    <source>
        <dbReference type="RuleBase" id="RU362123"/>
    </source>
</evidence>
<dbReference type="GO" id="GO:0031992">
    <property type="term" value="F:energy transducer activity"/>
    <property type="evidence" value="ECO:0007669"/>
    <property type="project" value="InterPro"/>
</dbReference>
<dbReference type="PANTHER" id="PTHR33446:SF2">
    <property type="entry name" value="PROTEIN TONB"/>
    <property type="match status" value="1"/>
</dbReference>
<dbReference type="AlphaFoldDB" id="D9SGW1"/>
<evidence type="ECO:0000313" key="13">
    <source>
        <dbReference type="EMBL" id="ADL55758.1"/>
    </source>
</evidence>
<evidence type="ECO:0000313" key="14">
    <source>
        <dbReference type="Proteomes" id="UP000001235"/>
    </source>
</evidence>
<gene>
    <name evidence="13" type="ordered locus">Galf_1747</name>
</gene>
<dbReference type="Gene3D" id="3.30.1150.10">
    <property type="match status" value="1"/>
</dbReference>
<dbReference type="GO" id="GO:0030288">
    <property type="term" value="C:outer membrane-bounded periplasmic space"/>
    <property type="evidence" value="ECO:0007669"/>
    <property type="project" value="InterPro"/>
</dbReference>
<evidence type="ECO:0000256" key="11">
    <source>
        <dbReference type="SAM" id="MobiDB-lite"/>
    </source>
</evidence>
<keyword evidence="8 10" id="KW-1133">Transmembrane helix</keyword>
<evidence type="ECO:0000256" key="1">
    <source>
        <dbReference type="ARBA" id="ARBA00004383"/>
    </source>
</evidence>
<dbReference type="PROSITE" id="PS52015">
    <property type="entry name" value="TONB_CTD"/>
    <property type="match status" value="1"/>
</dbReference>
<dbReference type="PANTHER" id="PTHR33446">
    <property type="entry name" value="PROTEIN TONB-RELATED"/>
    <property type="match status" value="1"/>
</dbReference>
<name>D9SGW1_GALCS</name>
<feature type="region of interest" description="Disordered" evidence="11">
    <location>
        <begin position="63"/>
        <end position="89"/>
    </location>
</feature>
<dbReference type="InterPro" id="IPR006260">
    <property type="entry name" value="TonB/TolA_C"/>
</dbReference>
<keyword evidence="3 10" id="KW-0813">Transport</keyword>
<keyword evidence="14" id="KW-1185">Reference proteome</keyword>
<dbReference type="Pfam" id="PF03544">
    <property type="entry name" value="TonB_C"/>
    <property type="match status" value="1"/>
</dbReference>
<evidence type="ECO:0000256" key="9">
    <source>
        <dbReference type="ARBA" id="ARBA00023136"/>
    </source>
</evidence>
<evidence type="ECO:0000256" key="2">
    <source>
        <dbReference type="ARBA" id="ARBA00006555"/>
    </source>
</evidence>
<dbReference type="STRING" id="395494.Galf_1747"/>
<comment type="subcellular location">
    <subcellularLocation>
        <location evidence="1 10">Cell inner membrane</location>
        <topology evidence="1 10">Single-pass membrane protein</topology>
        <orientation evidence="1 10">Periplasmic side</orientation>
    </subcellularLocation>
</comment>
<dbReference type="GO" id="GO:0055085">
    <property type="term" value="P:transmembrane transport"/>
    <property type="evidence" value="ECO:0007669"/>
    <property type="project" value="InterPro"/>
</dbReference>
<dbReference type="EMBL" id="CP002159">
    <property type="protein sequence ID" value="ADL55758.1"/>
    <property type="molecule type" value="Genomic_DNA"/>
</dbReference>
<dbReference type="PRINTS" id="PR01374">
    <property type="entry name" value="TONBPROTEIN"/>
</dbReference>
<keyword evidence="4 10" id="KW-1003">Cell membrane</keyword>
<sequence length="224" mass="24168">MSPFITALPEIRYAERISIVALVVVIHAGVIGIWLMQPVPPKVVVSVMSVSVQAQLLAQPHPVMPSLPARKEPPSPESPKLESPKAEPVRAPLIKKSEPEVAEPVVASVATPVITNSAPVAQIVAAPVIDTEPDYRANYLKNPRPNYPAVAQRMGWQGRVLLRVEVLSEGACGEVSVLRSSGHDILDHAAMNAVRSWRFVPARHGGQAVTQWFSVPVVFALEGE</sequence>
<dbReference type="GO" id="GO:0098797">
    <property type="term" value="C:plasma membrane protein complex"/>
    <property type="evidence" value="ECO:0007669"/>
    <property type="project" value="TreeGrafter"/>
</dbReference>
<keyword evidence="5 10" id="KW-0997">Cell inner membrane</keyword>
<dbReference type="GO" id="GO:0015031">
    <property type="term" value="P:protein transport"/>
    <property type="evidence" value="ECO:0007669"/>
    <property type="project" value="UniProtKB-UniRule"/>
</dbReference>
<feature type="compositionally biased region" description="Basic and acidic residues" evidence="11">
    <location>
        <begin position="69"/>
        <end position="88"/>
    </location>
</feature>
<accession>D9SGW1</accession>
<proteinExistence type="inferred from homology"/>
<evidence type="ECO:0000256" key="7">
    <source>
        <dbReference type="ARBA" id="ARBA00022927"/>
    </source>
</evidence>